<dbReference type="Gene3D" id="3.40.50.300">
    <property type="entry name" value="P-loop containing nucleotide triphosphate hydrolases"/>
    <property type="match status" value="1"/>
</dbReference>
<dbReference type="SUPFAM" id="SSF52540">
    <property type="entry name" value="P-loop containing nucleoside triphosphate hydrolases"/>
    <property type="match status" value="1"/>
</dbReference>
<dbReference type="InterPro" id="IPR002197">
    <property type="entry name" value="HTH_Fis"/>
</dbReference>
<evidence type="ECO:0000256" key="4">
    <source>
        <dbReference type="ARBA" id="ARBA00023012"/>
    </source>
</evidence>
<dbReference type="InterPro" id="IPR027417">
    <property type="entry name" value="P-loop_NTPase"/>
</dbReference>
<dbReference type="FunFam" id="3.40.50.300:FF:000006">
    <property type="entry name" value="DNA-binding transcriptional regulator NtrC"/>
    <property type="match status" value="1"/>
</dbReference>
<dbReference type="Gene3D" id="1.10.8.60">
    <property type="match status" value="1"/>
</dbReference>
<dbReference type="Gene3D" id="3.40.50.2300">
    <property type="match status" value="1"/>
</dbReference>
<dbReference type="InterPro" id="IPR003593">
    <property type="entry name" value="AAA+_ATPase"/>
</dbReference>
<evidence type="ECO:0000256" key="1">
    <source>
        <dbReference type="ARBA" id="ARBA00022553"/>
    </source>
</evidence>
<dbReference type="SUPFAM" id="SSF46689">
    <property type="entry name" value="Homeodomain-like"/>
    <property type="match status" value="1"/>
</dbReference>
<dbReference type="Pfam" id="PF02954">
    <property type="entry name" value="HTH_8"/>
    <property type="match status" value="1"/>
</dbReference>
<evidence type="ECO:0000256" key="5">
    <source>
        <dbReference type="ARBA" id="ARBA00023015"/>
    </source>
</evidence>
<dbReference type="Proteomes" id="UP000187408">
    <property type="component" value="Unassembled WGS sequence"/>
</dbReference>
<evidence type="ECO:0000313" key="11">
    <source>
        <dbReference type="EMBL" id="OMH40141.1"/>
    </source>
</evidence>
<dbReference type="SUPFAM" id="SSF52172">
    <property type="entry name" value="CheY-like"/>
    <property type="match status" value="1"/>
</dbReference>
<evidence type="ECO:0000256" key="6">
    <source>
        <dbReference type="ARBA" id="ARBA00023125"/>
    </source>
</evidence>
<proteinExistence type="predicted"/>
<dbReference type="InterPro" id="IPR058031">
    <property type="entry name" value="AAA_lid_NorR"/>
</dbReference>
<dbReference type="CDD" id="cd00009">
    <property type="entry name" value="AAA"/>
    <property type="match status" value="1"/>
</dbReference>
<keyword evidence="2" id="KW-0547">Nucleotide-binding</keyword>
<reference evidence="11 12" key="1">
    <citation type="submission" date="2016-10" db="EMBL/GenBank/DDBJ databases">
        <title>Genome sequence of a sulfur-reducing bacterium Desulfurobacterium indicum K6013.</title>
        <authorList>
            <person name="Cao J."/>
            <person name="Shao Z."/>
            <person name="Alain K."/>
            <person name="Jebbar M."/>
        </authorList>
    </citation>
    <scope>NUCLEOTIDE SEQUENCE [LARGE SCALE GENOMIC DNA]</scope>
    <source>
        <strain evidence="11 12">K6013</strain>
    </source>
</reference>
<accession>A0A1R1MK10</accession>
<evidence type="ECO:0000256" key="3">
    <source>
        <dbReference type="ARBA" id="ARBA00022840"/>
    </source>
</evidence>
<evidence type="ECO:0000313" key="12">
    <source>
        <dbReference type="Proteomes" id="UP000187408"/>
    </source>
</evidence>
<keyword evidence="3" id="KW-0067">ATP-binding</keyword>
<evidence type="ECO:0000256" key="7">
    <source>
        <dbReference type="ARBA" id="ARBA00023163"/>
    </source>
</evidence>
<dbReference type="InterPro" id="IPR009057">
    <property type="entry name" value="Homeodomain-like_sf"/>
</dbReference>
<keyword evidence="5" id="KW-0805">Transcription regulation</keyword>
<dbReference type="InterPro" id="IPR002078">
    <property type="entry name" value="Sigma_54_int"/>
</dbReference>
<dbReference type="SMART" id="SM00448">
    <property type="entry name" value="REC"/>
    <property type="match status" value="1"/>
</dbReference>
<dbReference type="PROSITE" id="PS00688">
    <property type="entry name" value="SIGMA54_INTERACT_3"/>
    <property type="match status" value="1"/>
</dbReference>
<dbReference type="InterPro" id="IPR025944">
    <property type="entry name" value="Sigma_54_int_dom_CS"/>
</dbReference>
<dbReference type="AlphaFoldDB" id="A0A1R1MK10"/>
<dbReference type="PROSITE" id="PS00675">
    <property type="entry name" value="SIGMA54_INTERACT_1"/>
    <property type="match status" value="1"/>
</dbReference>
<name>A0A1R1MK10_9BACT</name>
<keyword evidence="4" id="KW-0902">Two-component regulatory system</keyword>
<dbReference type="InterPro" id="IPR025662">
    <property type="entry name" value="Sigma_54_int_dom_ATP-bd_1"/>
</dbReference>
<protein>
    <submittedName>
        <fullName evidence="11">Sigma-54-dependent Fis family transcriptional regulator</fullName>
    </submittedName>
</protein>
<dbReference type="STRING" id="1914305.BLW93_06705"/>
<dbReference type="GO" id="GO:0000160">
    <property type="term" value="P:phosphorelay signal transduction system"/>
    <property type="evidence" value="ECO:0007669"/>
    <property type="project" value="UniProtKB-KW"/>
</dbReference>
<keyword evidence="7" id="KW-0804">Transcription</keyword>
<feature type="domain" description="Response regulatory" evidence="10">
    <location>
        <begin position="2"/>
        <end position="118"/>
    </location>
</feature>
<dbReference type="InterPro" id="IPR025943">
    <property type="entry name" value="Sigma_54_int_dom_ATP-bd_2"/>
</dbReference>
<dbReference type="EMBL" id="MOEN01000026">
    <property type="protein sequence ID" value="OMH40141.1"/>
    <property type="molecule type" value="Genomic_DNA"/>
</dbReference>
<dbReference type="PROSITE" id="PS00676">
    <property type="entry name" value="SIGMA54_INTERACT_2"/>
    <property type="match status" value="1"/>
</dbReference>
<organism evidence="11 12">
    <name type="scientific">Desulfurobacterium indicum</name>
    <dbReference type="NCBI Taxonomy" id="1914305"/>
    <lineage>
        <taxon>Bacteria</taxon>
        <taxon>Pseudomonadati</taxon>
        <taxon>Aquificota</taxon>
        <taxon>Aquificia</taxon>
        <taxon>Desulfurobacteriales</taxon>
        <taxon>Desulfurobacteriaceae</taxon>
        <taxon>Desulfurobacterium</taxon>
    </lineage>
</organism>
<gene>
    <name evidence="11" type="ORF">BLW93_06705</name>
</gene>
<evidence type="ECO:0000256" key="2">
    <source>
        <dbReference type="ARBA" id="ARBA00022741"/>
    </source>
</evidence>
<dbReference type="GO" id="GO:0005524">
    <property type="term" value="F:ATP binding"/>
    <property type="evidence" value="ECO:0007669"/>
    <property type="project" value="UniProtKB-KW"/>
</dbReference>
<feature type="domain" description="Sigma-54 factor interaction" evidence="9">
    <location>
        <begin position="139"/>
        <end position="368"/>
    </location>
</feature>
<evidence type="ECO:0000259" key="9">
    <source>
        <dbReference type="PROSITE" id="PS50045"/>
    </source>
</evidence>
<dbReference type="FunFam" id="3.40.50.2300:FF:000018">
    <property type="entry name" value="DNA-binding transcriptional regulator NtrC"/>
    <property type="match status" value="1"/>
</dbReference>
<dbReference type="SMART" id="SM00382">
    <property type="entry name" value="AAA"/>
    <property type="match status" value="1"/>
</dbReference>
<dbReference type="OrthoDB" id="9334at2"/>
<dbReference type="GO" id="GO:0006355">
    <property type="term" value="P:regulation of DNA-templated transcription"/>
    <property type="evidence" value="ECO:0007669"/>
    <property type="project" value="InterPro"/>
</dbReference>
<dbReference type="PROSITE" id="PS50045">
    <property type="entry name" value="SIGMA54_INTERACT_4"/>
    <property type="match status" value="1"/>
</dbReference>
<dbReference type="PROSITE" id="PS50110">
    <property type="entry name" value="RESPONSE_REGULATORY"/>
    <property type="match status" value="1"/>
</dbReference>
<dbReference type="Pfam" id="PF00158">
    <property type="entry name" value="Sigma54_activat"/>
    <property type="match status" value="1"/>
</dbReference>
<keyword evidence="12" id="KW-1185">Reference proteome</keyword>
<dbReference type="InterPro" id="IPR011006">
    <property type="entry name" value="CheY-like_superfamily"/>
</dbReference>
<dbReference type="Gene3D" id="1.10.10.60">
    <property type="entry name" value="Homeodomain-like"/>
    <property type="match status" value="1"/>
</dbReference>
<dbReference type="GO" id="GO:0043565">
    <property type="term" value="F:sequence-specific DNA binding"/>
    <property type="evidence" value="ECO:0007669"/>
    <property type="project" value="InterPro"/>
</dbReference>
<dbReference type="InterPro" id="IPR001789">
    <property type="entry name" value="Sig_transdc_resp-reg_receiver"/>
</dbReference>
<dbReference type="Pfam" id="PF00072">
    <property type="entry name" value="Response_reg"/>
    <property type="match status" value="1"/>
</dbReference>
<dbReference type="PANTHER" id="PTHR32071">
    <property type="entry name" value="TRANSCRIPTIONAL REGULATORY PROTEIN"/>
    <property type="match status" value="1"/>
</dbReference>
<dbReference type="PANTHER" id="PTHR32071:SF17">
    <property type="entry name" value="TRANSCRIPTIONAL REGULATOR (NTRC FAMILY)"/>
    <property type="match status" value="1"/>
</dbReference>
<evidence type="ECO:0000256" key="8">
    <source>
        <dbReference type="PROSITE-ProRule" id="PRU00169"/>
    </source>
</evidence>
<evidence type="ECO:0000259" key="10">
    <source>
        <dbReference type="PROSITE" id="PS50110"/>
    </source>
</evidence>
<keyword evidence="6" id="KW-0238">DNA-binding</keyword>
<sequence length="451" mass="50627">MKILVIDDEAGIRESLSDILEDEGYNVSLAESGSKGLEKIYSEMPDIIILDLFLPGVPGMDILKRLSKEKITEKSVIIVISGHGNIQTAVEAIKTGAFDFIEKPINFDRLLSILEKAKKQLTLIKETTILKERLSSETIIGTSPAIKKLKEQIDAVAPVDSTVIIYGESGTGKELVARSIHKLSKRANAPFVPINCAAIPDNLIEAELFGYEKGAFTGANARKKGKFEIADGGTIFLDEIGDMPLMAQSKLLRVLEEKAIERIGSIEKINVDVRVVSATNKNLEKAIEEGTFREDLYYRLNVIPIHVPALRDRGEDVLLLADHFLKKFSADYKREKPQLSDAVKGIFLKYRWPGNVRELKNLMERLVILVRKEKIEPEDLPENMFSRKGFSVNRFTMLPLKEAREEFEKEYIISILKETNGDMKKAAAKMQIDLSNLYRKINKYGISSDAV</sequence>
<keyword evidence="1 8" id="KW-0597">Phosphoprotein</keyword>
<comment type="caution">
    <text evidence="11">The sequence shown here is derived from an EMBL/GenBank/DDBJ whole genome shotgun (WGS) entry which is preliminary data.</text>
</comment>
<dbReference type="RefSeq" id="WP_076713330.1">
    <property type="nucleotide sequence ID" value="NZ_MOEN01000026.1"/>
</dbReference>
<dbReference type="Pfam" id="PF25601">
    <property type="entry name" value="AAA_lid_14"/>
    <property type="match status" value="1"/>
</dbReference>
<feature type="modified residue" description="4-aspartylphosphate" evidence="8">
    <location>
        <position position="51"/>
    </location>
</feature>
<dbReference type="PRINTS" id="PR01590">
    <property type="entry name" value="HTHFIS"/>
</dbReference>